<dbReference type="Pfam" id="PF00263">
    <property type="entry name" value="Secretin"/>
    <property type="match status" value="1"/>
</dbReference>
<dbReference type="EMBL" id="QAOQ01000012">
    <property type="protein sequence ID" value="PTQ92458.1"/>
    <property type="molecule type" value="Genomic_DNA"/>
</dbReference>
<comment type="similarity">
    <text evidence="4">Belongs to the bacterial secretin family.</text>
</comment>
<evidence type="ECO:0000256" key="4">
    <source>
        <dbReference type="RuleBase" id="RU004003"/>
    </source>
</evidence>
<evidence type="ECO:0000256" key="3">
    <source>
        <dbReference type="ARBA" id="ARBA00023136"/>
    </source>
</evidence>
<evidence type="ECO:0000259" key="5">
    <source>
        <dbReference type="Pfam" id="PF00263"/>
    </source>
</evidence>
<reference evidence="6 7" key="1">
    <citation type="submission" date="2018-04" db="EMBL/GenBank/DDBJ databases">
        <title>Genomic Encyclopedia of Archaeal and Bacterial Type Strains, Phase II (KMG-II): from individual species to whole genera.</title>
        <authorList>
            <person name="Goeker M."/>
        </authorList>
    </citation>
    <scope>NUCLEOTIDE SEQUENCE [LARGE SCALE GENOMIC DNA]</scope>
    <source>
        <strain evidence="6 7">DSM 26809</strain>
    </source>
</reference>
<sequence>MQRLLNRITILFFLLILPFALKAQDDEHINSIKNKLDNLSAAVPGLSQKVQLNLNNVTISEYLGALGKASNLSLSIDSRLTFKVNHNFNDVTAEDILIFLAKQYSLDIEPVGSIIMIAPYIDPKTLVKPTPRELSIKYNQLENTLSFELNNDSLLLVARKIAQLSGKNVVVPNALQGKKVTSYMNSAPFETALDKMAYANELKMVKTSDNYYLFQTLGEGEELYVNGDKSTGVRKNFKLATPTTGGANINLFSKVVGGQKLLSAEAVNAPIADLVKMASQEMNKNYFLYSELKGNITVHISDISYDNFLSALFKGTDYTFIADNGIYMIGDRKLEGLRTSRAIKLENRPIDTVMAIIPNDWKKSVEIREFREQNTILLSGSRPQIAEIESFIKQVDLLVPMVLIEVNMIDIHKTRTVSTGIAAGVSDSVKTGGSILPGINYTFGASSINDFLSRISGSTGFNLGHVVPNFYVSLKALENNDNVDVRAVPKLATLNGHSAKLSIGQKRYYQIKTQNVIPSITSPTSIFTDQYKEVEANMDINIKPIVSGDDQVTLNIKVNISDFIGTPPDNAPPPTANSVYESIVRAHNEDMIVLGGIERNETDDSTSGVPVLSRIPILKWIFSNKTKTNQKVVTVLFIKPTIIR</sequence>
<comment type="subcellular location">
    <subcellularLocation>
        <location evidence="1">Membrane</location>
    </subcellularLocation>
</comment>
<evidence type="ECO:0000313" key="7">
    <source>
        <dbReference type="Proteomes" id="UP000244168"/>
    </source>
</evidence>
<organism evidence="6 7">
    <name type="scientific">Mucilaginibacter yixingensis</name>
    <dbReference type="NCBI Taxonomy" id="1295612"/>
    <lineage>
        <taxon>Bacteria</taxon>
        <taxon>Pseudomonadati</taxon>
        <taxon>Bacteroidota</taxon>
        <taxon>Sphingobacteriia</taxon>
        <taxon>Sphingobacteriales</taxon>
        <taxon>Sphingobacteriaceae</taxon>
        <taxon>Mucilaginibacter</taxon>
    </lineage>
</organism>
<dbReference type="GO" id="GO:0009306">
    <property type="term" value="P:protein secretion"/>
    <property type="evidence" value="ECO:0007669"/>
    <property type="project" value="InterPro"/>
</dbReference>
<dbReference type="Gene3D" id="3.55.50.30">
    <property type="match status" value="1"/>
</dbReference>
<name>A0A2T5J4M5_9SPHI</name>
<dbReference type="AlphaFoldDB" id="A0A2T5J4M5"/>
<accession>A0A2T5J4M5</accession>
<evidence type="ECO:0000256" key="2">
    <source>
        <dbReference type="ARBA" id="ARBA00022729"/>
    </source>
</evidence>
<evidence type="ECO:0000256" key="1">
    <source>
        <dbReference type="ARBA" id="ARBA00004370"/>
    </source>
</evidence>
<dbReference type="InterPro" id="IPR050810">
    <property type="entry name" value="Bact_Secretion_Sys_Channel"/>
</dbReference>
<dbReference type="PANTHER" id="PTHR30332">
    <property type="entry name" value="PROBABLE GENERAL SECRETION PATHWAY PROTEIN D"/>
    <property type="match status" value="1"/>
</dbReference>
<dbReference type="InterPro" id="IPR038591">
    <property type="entry name" value="NolW-like_sf"/>
</dbReference>
<dbReference type="GO" id="GO:0015627">
    <property type="term" value="C:type II protein secretion system complex"/>
    <property type="evidence" value="ECO:0007669"/>
    <property type="project" value="TreeGrafter"/>
</dbReference>
<evidence type="ECO:0000313" key="6">
    <source>
        <dbReference type="EMBL" id="PTQ92458.1"/>
    </source>
</evidence>
<gene>
    <name evidence="6" type="ORF">C8P68_11258</name>
</gene>
<dbReference type="InterPro" id="IPR001775">
    <property type="entry name" value="GspD/PilQ"/>
</dbReference>
<protein>
    <submittedName>
        <fullName evidence="6">Type IV pilus assembly protein PilQ</fullName>
    </submittedName>
</protein>
<dbReference type="InterPro" id="IPR004846">
    <property type="entry name" value="T2SS/T3SS_dom"/>
</dbReference>
<dbReference type="PRINTS" id="PR00811">
    <property type="entry name" value="BCTERIALGSPD"/>
</dbReference>
<keyword evidence="2" id="KW-0732">Signal</keyword>
<feature type="domain" description="Type II/III secretion system secretin-like" evidence="5">
    <location>
        <begin position="476"/>
        <end position="644"/>
    </location>
</feature>
<dbReference type="GO" id="GO:0016020">
    <property type="term" value="C:membrane"/>
    <property type="evidence" value="ECO:0007669"/>
    <property type="project" value="UniProtKB-SubCell"/>
</dbReference>
<comment type="caution">
    <text evidence="6">The sequence shown here is derived from an EMBL/GenBank/DDBJ whole genome shotgun (WGS) entry which is preliminary data.</text>
</comment>
<keyword evidence="7" id="KW-1185">Reference proteome</keyword>
<dbReference type="RefSeq" id="WP_245917122.1">
    <property type="nucleotide sequence ID" value="NZ_CP160205.1"/>
</dbReference>
<dbReference type="Gene3D" id="3.30.1370.120">
    <property type="match status" value="1"/>
</dbReference>
<dbReference type="PANTHER" id="PTHR30332:SF24">
    <property type="entry name" value="SECRETIN GSPD-RELATED"/>
    <property type="match status" value="1"/>
</dbReference>
<proteinExistence type="inferred from homology"/>
<dbReference type="Proteomes" id="UP000244168">
    <property type="component" value="Unassembled WGS sequence"/>
</dbReference>
<keyword evidence="3" id="KW-0472">Membrane</keyword>